<name>A0A4R1J9B1_9GAMM</name>
<dbReference type="SUPFAM" id="SSF54909">
    <property type="entry name" value="Dimeric alpha+beta barrel"/>
    <property type="match status" value="2"/>
</dbReference>
<accession>A0A4R1J9B1</accession>
<gene>
    <name evidence="2" type="ORF">EV690_2883</name>
</gene>
<sequence>MIIKFIECIPVPGKENAFSQAQEAWKSVSECNGFISQYGGWDHNSSNAVVLSLWCDQSSVNEFMLSVHDDIAEKNFQYQTYQQCTVHYLTIEQLISNHKYINPSEVGFIRIADCKLKQNGQQHFFKDQQSIWNPFMSSCSGMLGGYIAKFNDEPDRYMVISFWQDQQSHSQYITNQFQMARNQVNLDAYVDSLAGYQIPAVKSWGFTKKIF</sequence>
<dbReference type="OrthoDB" id="2627153at2"/>
<evidence type="ECO:0000313" key="3">
    <source>
        <dbReference type="Proteomes" id="UP000295565"/>
    </source>
</evidence>
<dbReference type="InterPro" id="IPR032555">
    <property type="entry name" value="DUF4937"/>
</dbReference>
<proteinExistence type="predicted"/>
<evidence type="ECO:0000259" key="1">
    <source>
        <dbReference type="Pfam" id="PF16291"/>
    </source>
</evidence>
<organism evidence="2 3">
    <name type="scientific">Celerinatantimonas diazotrophica</name>
    <dbReference type="NCBI Taxonomy" id="412034"/>
    <lineage>
        <taxon>Bacteria</taxon>
        <taxon>Pseudomonadati</taxon>
        <taxon>Pseudomonadota</taxon>
        <taxon>Gammaproteobacteria</taxon>
        <taxon>Celerinatantimonadaceae</taxon>
        <taxon>Celerinatantimonas</taxon>
    </lineage>
</organism>
<keyword evidence="3" id="KW-1185">Reference proteome</keyword>
<evidence type="ECO:0000313" key="2">
    <source>
        <dbReference type="EMBL" id="TCK47182.1"/>
    </source>
</evidence>
<comment type="caution">
    <text evidence="2">The sequence shown here is derived from an EMBL/GenBank/DDBJ whole genome shotgun (WGS) entry which is preliminary data.</text>
</comment>
<dbReference type="RefSeq" id="WP_131913641.1">
    <property type="nucleotide sequence ID" value="NZ_OU594967.1"/>
</dbReference>
<protein>
    <submittedName>
        <fullName evidence="2">Uncharacterized protein DUF4937</fullName>
    </submittedName>
</protein>
<dbReference type="InterPro" id="IPR011008">
    <property type="entry name" value="Dimeric_a/b-barrel"/>
</dbReference>
<feature type="domain" description="DUF4937" evidence="1">
    <location>
        <begin position="2"/>
        <end position="88"/>
    </location>
</feature>
<dbReference type="Pfam" id="PF16291">
    <property type="entry name" value="DUF4937"/>
    <property type="match status" value="1"/>
</dbReference>
<dbReference type="AlphaFoldDB" id="A0A4R1J9B1"/>
<reference evidence="2 3" key="1">
    <citation type="submission" date="2019-03" db="EMBL/GenBank/DDBJ databases">
        <title>Genomic Encyclopedia of Type Strains, Phase IV (KMG-IV): sequencing the most valuable type-strain genomes for metagenomic binning, comparative biology and taxonomic classification.</title>
        <authorList>
            <person name="Goeker M."/>
        </authorList>
    </citation>
    <scope>NUCLEOTIDE SEQUENCE [LARGE SCALE GENOMIC DNA]</scope>
    <source>
        <strain evidence="2 3">DSM 18577</strain>
    </source>
</reference>
<dbReference type="EMBL" id="SMGD01000015">
    <property type="protein sequence ID" value="TCK47182.1"/>
    <property type="molecule type" value="Genomic_DNA"/>
</dbReference>
<dbReference type="Proteomes" id="UP000295565">
    <property type="component" value="Unassembled WGS sequence"/>
</dbReference>
<dbReference type="Gene3D" id="3.30.70.100">
    <property type="match status" value="1"/>
</dbReference>